<dbReference type="PANTHER" id="PTHR37292">
    <property type="entry name" value="VNG6097C"/>
    <property type="match status" value="1"/>
</dbReference>
<organism evidence="2 3">
    <name type="scientific">Actinomyces massiliensis F0489</name>
    <dbReference type="NCBI Taxonomy" id="1125718"/>
    <lineage>
        <taxon>Bacteria</taxon>
        <taxon>Bacillati</taxon>
        <taxon>Actinomycetota</taxon>
        <taxon>Actinomycetes</taxon>
        <taxon>Actinomycetales</taxon>
        <taxon>Actinomycetaceae</taxon>
        <taxon>Actinomyces</taxon>
    </lineage>
</organism>
<name>J0NBM4_9ACTO</name>
<dbReference type="Pfam" id="PF03235">
    <property type="entry name" value="GmrSD_N"/>
    <property type="match status" value="1"/>
</dbReference>
<dbReference type="PANTHER" id="PTHR37292:SF2">
    <property type="entry name" value="DUF262 DOMAIN-CONTAINING PROTEIN"/>
    <property type="match status" value="1"/>
</dbReference>
<dbReference type="InterPro" id="IPR004919">
    <property type="entry name" value="GmrSD_N"/>
</dbReference>
<protein>
    <recommendedName>
        <fullName evidence="1">GmrSD restriction endonucleases N-terminal domain-containing protein</fullName>
    </recommendedName>
</protein>
<keyword evidence="3" id="KW-1185">Reference proteome</keyword>
<dbReference type="PATRIC" id="fig|1125718.3.peg.1844"/>
<gene>
    <name evidence="2" type="ORF">HMPREF1318_2137</name>
</gene>
<evidence type="ECO:0000259" key="1">
    <source>
        <dbReference type="Pfam" id="PF03235"/>
    </source>
</evidence>
<dbReference type="EMBL" id="AKFT01000150">
    <property type="protein sequence ID" value="EJF42037.1"/>
    <property type="molecule type" value="Genomic_DNA"/>
</dbReference>
<sequence length="473" mass="52200">MDIEAGQMPDALWVVDGQQRITSLVNVVDPEGVRDPRFALGYSLREQKVVPLREPDPPLVIPLPDLFDLGRALAWLGDNPDGAGFAPHIQKVTGRLAGVSVPATIMEDADEQVLREVFDRINNRGKKLNAAEIFDAIHGGPDAALTMSGIAAHVDEQTHFGALADKVVVQALLVRRHTDISRDVHGEFSPSRSLVSDFPGESEKEAYMATERALVAAVRFLQQQCGVPHMTFLPFRFQLLVLARLFAFFPEPHDRNLELLRRWFWRTSIGADELGINGSQTDLRDMAARIVPGEESESVQRLLSEATLTHGPQVPDLSVFRATRSDSKVILTAMWNRKPVDPDTGEPMTVEALAAQLEGETTPRAVAADLVPPTALGADAFVAANKVISVLDRRQLLPLLDDDFDLDSLLLNREILSLLQGNRYDEAIELRAEVLRHYLIDFIKARTACGHEDSPPLDDWIFDGGDVETLKGA</sequence>
<reference evidence="2 3" key="1">
    <citation type="submission" date="2012-05" db="EMBL/GenBank/DDBJ databases">
        <authorList>
            <person name="Harkins D.M."/>
            <person name="Madupu R."/>
            <person name="Durkin A.S."/>
            <person name="Torralba M."/>
            <person name="Methe B."/>
            <person name="Sutton G.G."/>
            <person name="Nelson K.E."/>
        </authorList>
    </citation>
    <scope>NUCLEOTIDE SEQUENCE [LARGE SCALE GENOMIC DNA]</scope>
    <source>
        <strain evidence="2 3">F0489</strain>
    </source>
</reference>
<feature type="domain" description="GmrSD restriction endonucleases N-terminal" evidence="1">
    <location>
        <begin position="10"/>
        <end position="137"/>
    </location>
</feature>
<accession>J0NBM4</accession>
<evidence type="ECO:0000313" key="3">
    <source>
        <dbReference type="Proteomes" id="UP000002941"/>
    </source>
</evidence>
<proteinExistence type="predicted"/>
<comment type="caution">
    <text evidence="2">The sequence shown here is derived from an EMBL/GenBank/DDBJ whole genome shotgun (WGS) entry which is preliminary data.</text>
</comment>
<dbReference type="eggNOG" id="COG1479">
    <property type="taxonomic scope" value="Bacteria"/>
</dbReference>
<dbReference type="Proteomes" id="UP000002941">
    <property type="component" value="Unassembled WGS sequence"/>
</dbReference>
<evidence type="ECO:0000313" key="2">
    <source>
        <dbReference type="EMBL" id="EJF42037.1"/>
    </source>
</evidence>
<dbReference type="AlphaFoldDB" id="J0NBM4"/>